<evidence type="ECO:0000313" key="8">
    <source>
        <dbReference type="Proteomes" id="UP000604083"/>
    </source>
</evidence>
<accession>A0A934RQQ3</accession>
<proteinExistence type="predicted"/>
<evidence type="ECO:0000256" key="1">
    <source>
        <dbReference type="ARBA" id="ARBA00004308"/>
    </source>
</evidence>
<evidence type="ECO:0000256" key="4">
    <source>
        <dbReference type="ARBA" id="ARBA00022519"/>
    </source>
</evidence>
<comment type="subcellular location">
    <subcellularLocation>
        <location evidence="1">Endomembrane system</location>
    </subcellularLocation>
</comment>
<dbReference type="SUPFAM" id="SSF53850">
    <property type="entry name" value="Periplasmic binding protein-like II"/>
    <property type="match status" value="1"/>
</dbReference>
<reference evidence="7" key="1">
    <citation type="submission" date="2021-01" db="EMBL/GenBank/DDBJ databases">
        <title>Modified the classification status of verrucomicrobia.</title>
        <authorList>
            <person name="Feng X."/>
        </authorList>
    </citation>
    <scope>NUCLEOTIDE SEQUENCE</scope>
    <source>
        <strain evidence="7">KCTC 12986</strain>
    </source>
</reference>
<keyword evidence="3" id="KW-1003">Cell membrane</keyword>
<keyword evidence="2" id="KW-0813">Transport</keyword>
<feature type="region of interest" description="Disordered" evidence="6">
    <location>
        <begin position="334"/>
        <end position="354"/>
    </location>
</feature>
<dbReference type="RefSeq" id="WP_377174693.1">
    <property type="nucleotide sequence ID" value="NZ_JBHUJA010000068.1"/>
</dbReference>
<dbReference type="PANTHER" id="PTHR30024:SF43">
    <property type="entry name" value="BLL4572 PROTEIN"/>
    <property type="match status" value="1"/>
</dbReference>
<dbReference type="EMBL" id="JAENIO010000007">
    <property type="protein sequence ID" value="MBK1833334.1"/>
    <property type="molecule type" value="Genomic_DNA"/>
</dbReference>
<dbReference type="Proteomes" id="UP000604083">
    <property type="component" value="Unassembled WGS sequence"/>
</dbReference>
<gene>
    <name evidence="7" type="ORF">JIN78_04605</name>
</gene>
<dbReference type="PANTHER" id="PTHR30024">
    <property type="entry name" value="ALIPHATIC SULFONATES-BINDING PROTEIN-RELATED"/>
    <property type="match status" value="1"/>
</dbReference>
<evidence type="ECO:0000256" key="6">
    <source>
        <dbReference type="SAM" id="MobiDB-lite"/>
    </source>
</evidence>
<keyword evidence="5" id="KW-0472">Membrane</keyword>
<dbReference type="Pfam" id="PF13379">
    <property type="entry name" value="NMT1_2"/>
    <property type="match status" value="1"/>
</dbReference>
<sequence length="354" mass="38456">MQKRPVTAADPEKRPTTDRALRLGYVPLIDCAPIVVAREKGLFEKHGLAVLTSQEPGWATVRDKLVHDELDAAHCLGPLAIAIHHGIGTLARPMVVPLVLSANGNAITLSQRIPADIFSQKKGLLKYLEDNHRRDKPLTLATVHPCSSHHELLRLWLQKNQVLGHPALNLITLPPELMGRNLAHEHIDGFCVGEPWNSAALLEGTGWVAATSLDLARGHPEKVLAVSGALAEQQPSRIEALTAALLEACRFCQEEAHHAEIVDLLACEPGLEKVAHALPYSLSGRLPASDPHPGQTVPDFHLFHSPGINSPGSETASWLREALRHSGLLKKGQELAPDELFQPQRHDQALASLG</sequence>
<dbReference type="AlphaFoldDB" id="A0A934RQQ3"/>
<protein>
    <submittedName>
        <fullName evidence="7">ABC transporter substrate-binding protein</fullName>
    </submittedName>
</protein>
<comment type="caution">
    <text evidence="7">The sequence shown here is derived from an EMBL/GenBank/DDBJ whole genome shotgun (WGS) entry which is preliminary data.</text>
</comment>
<evidence type="ECO:0000256" key="3">
    <source>
        <dbReference type="ARBA" id="ARBA00022475"/>
    </source>
</evidence>
<keyword evidence="4" id="KW-0997">Cell inner membrane</keyword>
<dbReference type="GO" id="GO:0012505">
    <property type="term" value="C:endomembrane system"/>
    <property type="evidence" value="ECO:0007669"/>
    <property type="project" value="UniProtKB-SubCell"/>
</dbReference>
<dbReference type="Gene3D" id="3.40.190.10">
    <property type="entry name" value="Periplasmic binding protein-like II"/>
    <property type="match status" value="2"/>
</dbReference>
<organism evidence="7 8">
    <name type="scientific">Roseibacillus ishigakijimensis</name>
    <dbReference type="NCBI Taxonomy" id="454146"/>
    <lineage>
        <taxon>Bacteria</taxon>
        <taxon>Pseudomonadati</taxon>
        <taxon>Verrucomicrobiota</taxon>
        <taxon>Verrucomicrobiia</taxon>
        <taxon>Verrucomicrobiales</taxon>
        <taxon>Verrucomicrobiaceae</taxon>
        <taxon>Roseibacillus</taxon>
    </lineage>
</organism>
<evidence type="ECO:0000256" key="5">
    <source>
        <dbReference type="ARBA" id="ARBA00023136"/>
    </source>
</evidence>
<name>A0A934RQQ3_9BACT</name>
<keyword evidence="8" id="KW-1185">Reference proteome</keyword>
<dbReference type="CDD" id="cd13553">
    <property type="entry name" value="PBP2_NrtA_CpmA_like"/>
    <property type="match status" value="1"/>
</dbReference>
<evidence type="ECO:0000256" key="2">
    <source>
        <dbReference type="ARBA" id="ARBA00022448"/>
    </source>
</evidence>
<dbReference type="InterPro" id="IPR044527">
    <property type="entry name" value="NrtA/CpmA_ABC-bd_dom"/>
</dbReference>
<evidence type="ECO:0000313" key="7">
    <source>
        <dbReference type="EMBL" id="MBK1833334.1"/>
    </source>
</evidence>